<accession>A0A1B6MQL4</accession>
<keyword evidence="1" id="KW-0175">Coiled coil</keyword>
<evidence type="ECO:0000313" key="3">
    <source>
        <dbReference type="EMBL" id="JAT38211.1"/>
    </source>
</evidence>
<dbReference type="GO" id="GO:0032991">
    <property type="term" value="C:protein-containing complex"/>
    <property type="evidence" value="ECO:0007669"/>
    <property type="project" value="UniProtKB-ARBA"/>
</dbReference>
<proteinExistence type="predicted"/>
<dbReference type="PROSITE" id="PS51233">
    <property type="entry name" value="VWFD"/>
    <property type="match status" value="1"/>
</dbReference>
<dbReference type="EMBL" id="GEBQ01001766">
    <property type="protein sequence ID" value="JAT38211.1"/>
    <property type="molecule type" value="Transcribed_RNA"/>
</dbReference>
<dbReference type="Pfam" id="PF08742">
    <property type="entry name" value="C8"/>
    <property type="match status" value="1"/>
</dbReference>
<dbReference type="Pfam" id="PF00094">
    <property type="entry name" value="VWD"/>
    <property type="match status" value="1"/>
</dbReference>
<dbReference type="InterPro" id="IPR036465">
    <property type="entry name" value="vWFA_dom_sf"/>
</dbReference>
<dbReference type="SUPFAM" id="SSF53300">
    <property type="entry name" value="vWA-like"/>
    <property type="match status" value="1"/>
</dbReference>
<feature type="domain" description="VWFD" evidence="2">
    <location>
        <begin position="146"/>
        <end position="314"/>
    </location>
</feature>
<evidence type="ECO:0000256" key="1">
    <source>
        <dbReference type="SAM" id="Coils"/>
    </source>
</evidence>
<dbReference type="InterPro" id="IPR014853">
    <property type="entry name" value="VWF/SSPO/ZAN-like_Cys-rich_dom"/>
</dbReference>
<dbReference type="PANTHER" id="PTHR37860:SF2">
    <property type="entry name" value="VITELLOGENIN DOMAIN-CONTAINING PROTEIN"/>
    <property type="match status" value="1"/>
</dbReference>
<organism evidence="3">
    <name type="scientific">Graphocephala atropunctata</name>
    <dbReference type="NCBI Taxonomy" id="36148"/>
    <lineage>
        <taxon>Eukaryota</taxon>
        <taxon>Metazoa</taxon>
        <taxon>Ecdysozoa</taxon>
        <taxon>Arthropoda</taxon>
        <taxon>Hexapoda</taxon>
        <taxon>Insecta</taxon>
        <taxon>Pterygota</taxon>
        <taxon>Neoptera</taxon>
        <taxon>Paraneoptera</taxon>
        <taxon>Hemiptera</taxon>
        <taxon>Auchenorrhyncha</taxon>
        <taxon>Membracoidea</taxon>
        <taxon>Cicadellidae</taxon>
        <taxon>Cicadellinae</taxon>
        <taxon>Cicadellini</taxon>
        <taxon>Graphocephala</taxon>
    </lineage>
</organism>
<reference evidence="3" key="1">
    <citation type="submission" date="2015-11" db="EMBL/GenBank/DDBJ databases">
        <title>De novo transcriptome assembly of four potential Pierce s Disease insect vectors from Arizona vineyards.</title>
        <authorList>
            <person name="Tassone E.E."/>
        </authorList>
    </citation>
    <scope>NUCLEOTIDE SEQUENCE</scope>
</reference>
<dbReference type="AlphaFoldDB" id="A0A1B6MQL4"/>
<dbReference type="PANTHER" id="PTHR37860">
    <property type="entry name" value="AGAP008810-PA"/>
    <property type="match status" value="1"/>
</dbReference>
<dbReference type="InterPro" id="IPR001846">
    <property type="entry name" value="VWF_type-D"/>
</dbReference>
<protein>
    <recommendedName>
        <fullName evidence="2">VWFD domain-containing protein</fullName>
    </recommendedName>
</protein>
<name>A0A1B6MQL4_9HEMI</name>
<sequence length="697" mass="79002">MLEGRYQEVSKIPQVHYVKNAVTQIYQKIKWFWGYAKLSERLRDAMKQYFENMKATLDDLEKQLDRDEGELRSEYNYNAENHSLTFTQELPFEWRAFNQLPDYNMDVNSNPLSFPAQEYSNMVQTMANYLWQDAKLLPYLLPPFGAEAIISGNSFITFDNTFYHFRGGCGSYLLASDLYHNTFSLLAKYNQENKRDLLLITGDLEILVKNNLEVHVNGKLEDLPLKLSSGKHLTLERKVHSVLIKSGEGFSLECSSYQDMCKFHLDGWYMGKTAGLLGTYNHEPSDDFVRPDRQPSGNIGGFINSWSVESKQCDTESSFVSVVDSGDSRHYEMCEMFFSSQSSPFFPCFHVVDPKSFSEMCLSKANHDSTCSAVMAYLTKCTTSGVQLWMPEFCVDSLISEASMLPQYVDVLEVPAKMSADVVFIMEEADCVNSEKLNLTSLLANLNTDLIAKGLTDNKFALISFNSRDAQIHTVNGDIWTDNEKKMTDVVSRLETSEGPPQYSSALKLAADLPYRPGASKAAVLIHCSDCPHTENYGALLERLLRTDITLHVLQRAHLAGRKGKGISKVIGLEKSGAYPRKRLFRDVSPDPQLLNQVSAPQDLCTPLVLGTNGTLFELDVIRKGGKAWSGRVADGTTQLYDWQQCENSVGEDNVPVWRCRKSYRHTLKDWDPTALHEYMDSSRAEDLYPEYVEEDR</sequence>
<feature type="coiled-coil region" evidence="1">
    <location>
        <begin position="43"/>
        <end position="70"/>
    </location>
</feature>
<evidence type="ECO:0000259" key="2">
    <source>
        <dbReference type="PROSITE" id="PS51233"/>
    </source>
</evidence>
<gene>
    <name evidence="3" type="ORF">g.48005</name>
</gene>
<dbReference type="SMART" id="SM00216">
    <property type="entry name" value="VWD"/>
    <property type="match status" value="1"/>
</dbReference>